<dbReference type="InterPro" id="IPR015202">
    <property type="entry name" value="GO-like_E_set"/>
</dbReference>
<reference evidence="5 6" key="1">
    <citation type="journal article" date="2024" name="J Genomics">
        <title>Draft genome sequencing and assembly of Favolaschia claudopus CIRM-BRFM 2984 isolated from oak limbs.</title>
        <authorList>
            <person name="Navarro D."/>
            <person name="Drula E."/>
            <person name="Chaduli D."/>
            <person name="Cazenave R."/>
            <person name="Ahrendt S."/>
            <person name="Wang J."/>
            <person name="Lipzen A."/>
            <person name="Daum C."/>
            <person name="Barry K."/>
            <person name="Grigoriev I.V."/>
            <person name="Favel A."/>
            <person name="Rosso M.N."/>
            <person name="Martin F."/>
        </authorList>
    </citation>
    <scope>NUCLEOTIDE SEQUENCE [LARGE SCALE GENOMIC DNA]</scope>
    <source>
        <strain evidence="5 6">CIRM-BRFM 2984</strain>
    </source>
</reference>
<dbReference type="Gene3D" id="2.130.10.80">
    <property type="entry name" value="Galactose oxidase/kelch, beta-propeller"/>
    <property type="match status" value="1"/>
</dbReference>
<evidence type="ECO:0000256" key="1">
    <source>
        <dbReference type="ARBA" id="ARBA00022729"/>
    </source>
</evidence>
<dbReference type="InterPro" id="IPR037293">
    <property type="entry name" value="Gal_Oxidase_central_sf"/>
</dbReference>
<dbReference type="Pfam" id="PF09118">
    <property type="entry name" value="GO-like_E_set"/>
    <property type="match status" value="1"/>
</dbReference>
<dbReference type="AlphaFoldDB" id="A0AAW0CGE9"/>
<organism evidence="5 6">
    <name type="scientific">Favolaschia claudopus</name>
    <dbReference type="NCBI Taxonomy" id="2862362"/>
    <lineage>
        <taxon>Eukaryota</taxon>
        <taxon>Fungi</taxon>
        <taxon>Dikarya</taxon>
        <taxon>Basidiomycota</taxon>
        <taxon>Agaricomycotina</taxon>
        <taxon>Agaricomycetes</taxon>
        <taxon>Agaricomycetidae</taxon>
        <taxon>Agaricales</taxon>
        <taxon>Marasmiineae</taxon>
        <taxon>Mycenaceae</taxon>
        <taxon>Favolaschia</taxon>
    </lineage>
</organism>
<feature type="signal peptide" evidence="2">
    <location>
        <begin position="1"/>
        <end position="23"/>
    </location>
</feature>
<feature type="domain" description="Glyoxal oxidase N-terminal" evidence="3">
    <location>
        <begin position="251"/>
        <end position="633"/>
    </location>
</feature>
<dbReference type="InterPro" id="IPR013783">
    <property type="entry name" value="Ig-like_fold"/>
</dbReference>
<keyword evidence="6" id="KW-1185">Reference proteome</keyword>
<evidence type="ECO:0000313" key="5">
    <source>
        <dbReference type="EMBL" id="KAK7037958.1"/>
    </source>
</evidence>
<feature type="domain" description="Galactose oxidase-like Early set" evidence="4">
    <location>
        <begin position="638"/>
        <end position="738"/>
    </location>
</feature>
<dbReference type="Pfam" id="PF07250">
    <property type="entry name" value="Glyoxal_oxid_N"/>
    <property type="match status" value="1"/>
</dbReference>
<comment type="caution">
    <text evidence="5">The sequence shown here is derived from an EMBL/GenBank/DDBJ whole genome shotgun (WGS) entry which is preliminary data.</text>
</comment>
<dbReference type="SUPFAM" id="SSF50965">
    <property type="entry name" value="Galactose oxidase, central domain"/>
    <property type="match status" value="1"/>
</dbReference>
<sequence length="773" mass="83352">MAVSTLSLLLCVLASCLPNFVEADSAWNGHTTPQSTTPSAFLPYYVPLGAKSYDSTSPLILYSAGWEEIHSKAYVGNSLQQTDKVGAYVTFPFQGCGIEWFGSCDRSHGVSHVYVDGLLVRKVDSWCNSEKGRKQQRIFWDYNLSGGKHTIRIINTSKRPGSTHSCLTSLDAFVVTKCSATAQVYSAPSAQPFDYSGSTLAEGRAVETWSLEQKGSTGVHAMQLAVISPTHALIVDKVEHNPLTTPDGHPAWGALYNLKTHAVKPLSMKSNSFCAGGTFLRNGTMIVVGGNPVVEDKTAAADFGDTDGLQAIRLFHPCPSSSASGCDIYENSDRIRMASPRWYTTVVRIPDGTAMIIGGSKKGGWINNATVNNPTIEYFPPKSIHGSNGMPIGLPFLQDTLNSNLFPIAFVLPDGNVFMAANNDAMIYNWKDNTERRLPQLPNRVRVTYPMTGTALMLPLSPTNGYQPEVLLCGGSTIVDTNPGYEISSQDPASKQCSRMVLTDAGIAAGWVTEEMPEARLMPDAVLLPTGEVLIVNGAGSGISGYGNVLNQVGASNADNPVLTPVIYTPSAPQGSRFSSAGLPRSQIPRMYHSVATLVPDGRIMIAGSNPNLDRSEVKYGTEYRVEWLSPPYMGKPRPQIKNGPKQLDFGKTEVFTIRLPPQVQDKADIKVVLMDFGYVTHAVHANSRMVYLTSQISADGTKATVTGPPNGMVYPPGPGWLFVVVDGVPSIAHHLMVGDGEDPEVDEKALKNVLQHTSPNQYEDSKSGSGEE</sequence>
<dbReference type="EMBL" id="JAWWNJ010000017">
    <property type="protein sequence ID" value="KAK7037958.1"/>
    <property type="molecule type" value="Genomic_DNA"/>
</dbReference>
<feature type="chain" id="PRO_5043530392" evidence="2">
    <location>
        <begin position="24"/>
        <end position="773"/>
    </location>
</feature>
<dbReference type="Proteomes" id="UP001362999">
    <property type="component" value="Unassembled WGS sequence"/>
</dbReference>
<dbReference type="InterPro" id="IPR014756">
    <property type="entry name" value="Ig_E-set"/>
</dbReference>
<dbReference type="Gene3D" id="2.60.120.260">
    <property type="entry name" value="Galactose-binding domain-like"/>
    <property type="match status" value="1"/>
</dbReference>
<proteinExistence type="predicted"/>
<dbReference type="PANTHER" id="PTHR32208:SF96">
    <property type="entry name" value="GLYOXAL OXIDASE"/>
    <property type="match status" value="1"/>
</dbReference>
<evidence type="ECO:0000256" key="2">
    <source>
        <dbReference type="SAM" id="SignalP"/>
    </source>
</evidence>
<dbReference type="InterPro" id="IPR009880">
    <property type="entry name" value="Glyoxal_oxidase_N"/>
</dbReference>
<evidence type="ECO:0000259" key="4">
    <source>
        <dbReference type="Pfam" id="PF09118"/>
    </source>
</evidence>
<evidence type="ECO:0000259" key="3">
    <source>
        <dbReference type="Pfam" id="PF07250"/>
    </source>
</evidence>
<dbReference type="CDD" id="cd02851">
    <property type="entry name" value="E_set_GO_C"/>
    <property type="match status" value="1"/>
</dbReference>
<dbReference type="Gene3D" id="2.60.40.10">
    <property type="entry name" value="Immunoglobulins"/>
    <property type="match status" value="1"/>
</dbReference>
<accession>A0AAW0CGE9</accession>
<dbReference type="PANTHER" id="PTHR32208">
    <property type="entry name" value="SECRETED PROTEIN-RELATED"/>
    <property type="match status" value="1"/>
</dbReference>
<name>A0AAW0CGE9_9AGAR</name>
<evidence type="ECO:0000313" key="6">
    <source>
        <dbReference type="Proteomes" id="UP001362999"/>
    </source>
</evidence>
<dbReference type="SUPFAM" id="SSF81296">
    <property type="entry name" value="E set domains"/>
    <property type="match status" value="1"/>
</dbReference>
<gene>
    <name evidence="5" type="ORF">R3P38DRAFT_531189</name>
</gene>
<keyword evidence="1 2" id="KW-0732">Signal</keyword>
<protein>
    <submittedName>
        <fullName evidence="5">Copper radical oxidase</fullName>
    </submittedName>
</protein>
<dbReference type="InterPro" id="IPR011043">
    <property type="entry name" value="Gal_Oxase/kelch_b-propeller"/>
</dbReference>